<evidence type="ECO:0000313" key="5">
    <source>
        <dbReference type="Proteomes" id="UP000559010"/>
    </source>
</evidence>
<evidence type="ECO:0000259" key="3">
    <source>
        <dbReference type="Pfam" id="PF00144"/>
    </source>
</evidence>
<evidence type="ECO:0000256" key="1">
    <source>
        <dbReference type="ARBA" id="ARBA00004370"/>
    </source>
</evidence>
<sequence>MIQKNLSFIVVYLMINLLYAQSGTDIIISSLDKIEQNKDFNGIVLIAKDGNPILTRSIGYANFEESIPVDLNTPIHIASISKSFTTMALFILQERGLLDFNDKVFKYIPDFPYQKITIRQLMTSSSGPKRLYNKAVDDNNVVTITSMMGYFETVQPKLAFTPGDEFLSSVAGYTVLAAVIEKVTSESFEQFLIKEIFKPLQFENTFLLSLANKEYPRALNYSNNEKPKDWFAGSYPGGVSIYSSASDLLKWDQALYTNKLISYKLLDQYFEKIKMNDGSASNLTLGSWMYWKGNENQIFKNGQWVANSSTLWRDTKTRTTVIILTNKENKVSKFDLMDMILPALGY</sequence>
<keyword evidence="5" id="KW-1185">Reference proteome</keyword>
<dbReference type="InterPro" id="IPR012338">
    <property type="entry name" value="Beta-lactam/transpept-like"/>
</dbReference>
<comment type="subcellular location">
    <subcellularLocation>
        <location evidence="1">Membrane</location>
    </subcellularLocation>
</comment>
<dbReference type="Gene3D" id="3.40.710.10">
    <property type="entry name" value="DD-peptidase/beta-lactamase superfamily"/>
    <property type="match status" value="1"/>
</dbReference>
<organism evidence="4 5">
    <name type="scientific">Marinigracilibium pacificum</name>
    <dbReference type="NCBI Taxonomy" id="2729599"/>
    <lineage>
        <taxon>Bacteria</taxon>
        <taxon>Pseudomonadati</taxon>
        <taxon>Bacteroidota</taxon>
        <taxon>Cytophagia</taxon>
        <taxon>Cytophagales</taxon>
        <taxon>Flammeovirgaceae</taxon>
        <taxon>Marinigracilibium</taxon>
    </lineage>
</organism>
<name>A0A848J3C1_9BACT</name>
<gene>
    <name evidence="4" type="ORF">HH304_04615</name>
</gene>
<evidence type="ECO:0000256" key="2">
    <source>
        <dbReference type="ARBA" id="ARBA00023136"/>
    </source>
</evidence>
<dbReference type="InterPro" id="IPR050491">
    <property type="entry name" value="AmpC-like"/>
</dbReference>
<dbReference type="InterPro" id="IPR001466">
    <property type="entry name" value="Beta-lactam-related"/>
</dbReference>
<dbReference type="PANTHER" id="PTHR46825:SF11">
    <property type="entry name" value="PENICILLIN-BINDING PROTEIN 4"/>
    <property type="match status" value="1"/>
</dbReference>
<accession>A0A848J3C1</accession>
<proteinExistence type="predicted"/>
<feature type="domain" description="Beta-lactamase-related" evidence="3">
    <location>
        <begin position="40"/>
        <end position="331"/>
    </location>
</feature>
<dbReference type="EMBL" id="JABBNU010000002">
    <property type="protein sequence ID" value="NMM47672.1"/>
    <property type="molecule type" value="Genomic_DNA"/>
</dbReference>
<dbReference type="SUPFAM" id="SSF56601">
    <property type="entry name" value="beta-lactamase/transpeptidase-like"/>
    <property type="match status" value="1"/>
</dbReference>
<dbReference type="Pfam" id="PF00144">
    <property type="entry name" value="Beta-lactamase"/>
    <property type="match status" value="1"/>
</dbReference>
<dbReference type="AlphaFoldDB" id="A0A848J3C1"/>
<reference evidence="4 5" key="1">
    <citation type="submission" date="2020-04" db="EMBL/GenBank/DDBJ databases">
        <title>Flammeovirgaceae bacterium KN852 isolated from deep sea.</title>
        <authorList>
            <person name="Zhang D.-C."/>
        </authorList>
    </citation>
    <scope>NUCLEOTIDE SEQUENCE [LARGE SCALE GENOMIC DNA]</scope>
    <source>
        <strain evidence="4 5">KN852</strain>
    </source>
</reference>
<dbReference type="PANTHER" id="PTHR46825">
    <property type="entry name" value="D-ALANYL-D-ALANINE-CARBOXYPEPTIDASE/ENDOPEPTIDASE AMPH"/>
    <property type="match status" value="1"/>
</dbReference>
<comment type="caution">
    <text evidence="4">The sequence shown here is derived from an EMBL/GenBank/DDBJ whole genome shotgun (WGS) entry which is preliminary data.</text>
</comment>
<keyword evidence="2" id="KW-0472">Membrane</keyword>
<evidence type="ECO:0000313" key="4">
    <source>
        <dbReference type="EMBL" id="NMM47672.1"/>
    </source>
</evidence>
<dbReference type="GO" id="GO:0016020">
    <property type="term" value="C:membrane"/>
    <property type="evidence" value="ECO:0007669"/>
    <property type="project" value="UniProtKB-SubCell"/>
</dbReference>
<dbReference type="Proteomes" id="UP000559010">
    <property type="component" value="Unassembled WGS sequence"/>
</dbReference>
<protein>
    <submittedName>
        <fullName evidence="4">Beta-lactamase family protein</fullName>
    </submittedName>
</protein>